<organism evidence="3 4">
    <name type="scientific">Fusarium tricinctum</name>
    <dbReference type="NCBI Taxonomy" id="61284"/>
    <lineage>
        <taxon>Eukaryota</taxon>
        <taxon>Fungi</taxon>
        <taxon>Dikarya</taxon>
        <taxon>Ascomycota</taxon>
        <taxon>Pezizomycotina</taxon>
        <taxon>Sordariomycetes</taxon>
        <taxon>Hypocreomycetidae</taxon>
        <taxon>Hypocreales</taxon>
        <taxon>Nectriaceae</taxon>
        <taxon>Fusarium</taxon>
        <taxon>Fusarium tricinctum species complex</taxon>
    </lineage>
</organism>
<gene>
    <name evidence="3" type="ORF">BKA59DRAFT_555528</name>
</gene>
<sequence>MGRTGQRLWGCKNCQLKHLKCDDESPCAQCVKRNIYCDRGLKVRFRHSSLGSTTKGKRLKFPSDQRWCKLLNQKIEFVDQTLDTVRSFNSWSEPEADPVDYPFSSLEIQDAQHKSPCNDDQSDVQLQDSSNLDHATLPFHQHPDQLPQLVFEEYTPIATGQIDSDWYNTGYTPQGTYASYGDRHQLGLPTCTLKQGEAELVRYFFSGFSDAFDLGDPDRAFSSWLSTRVLQYPRLLESVLTTASKHSGKEVIKTACLDQEEPSSDRTQRLPGINSITDFSLRKTDSVASLLSRFTHTMEAKSSISAPILGQASAMDERTEPSEQLDLPEAAWWASLRLEVYSAVVTQTPFTPTSDHLYPDKRFVPVDDKDWANLMLLHLAGIIRYCFSESKDTDNYIKLLKDLTTWSNSKPDSFDPIYTCSQPEGRVLPDIWVYNESVAAGLQYYHLGRMLLISHDPRLPKIGPAKKKEMKRIEHEMKNDAKLVCAIANGMGEANPTYLTACMAIALVGDLFDSRAEQDALLGVLENATDRFGWPTSYIRDHLKEAWGWV</sequence>
<evidence type="ECO:0000313" key="3">
    <source>
        <dbReference type="EMBL" id="KAH7245704.1"/>
    </source>
</evidence>
<dbReference type="InterPro" id="IPR001138">
    <property type="entry name" value="Zn2Cys6_DnaBD"/>
</dbReference>
<protein>
    <recommendedName>
        <fullName evidence="2">Zn(2)-C6 fungal-type domain-containing protein</fullName>
    </recommendedName>
</protein>
<dbReference type="InterPro" id="IPR036864">
    <property type="entry name" value="Zn2-C6_fun-type_DNA-bd_sf"/>
</dbReference>
<dbReference type="PANTHER" id="PTHR37534">
    <property type="entry name" value="TRANSCRIPTIONAL ACTIVATOR PROTEIN UGA3"/>
    <property type="match status" value="1"/>
</dbReference>
<dbReference type="GO" id="GO:0000981">
    <property type="term" value="F:DNA-binding transcription factor activity, RNA polymerase II-specific"/>
    <property type="evidence" value="ECO:0007669"/>
    <property type="project" value="InterPro"/>
</dbReference>
<dbReference type="Pfam" id="PF00172">
    <property type="entry name" value="Zn_clus"/>
    <property type="match status" value="1"/>
</dbReference>
<dbReference type="AlphaFoldDB" id="A0A8K0WB22"/>
<dbReference type="GO" id="GO:0045944">
    <property type="term" value="P:positive regulation of transcription by RNA polymerase II"/>
    <property type="evidence" value="ECO:0007669"/>
    <property type="project" value="TreeGrafter"/>
</dbReference>
<reference evidence="3" key="1">
    <citation type="journal article" date="2021" name="Nat. Commun.">
        <title>Genetic determinants of endophytism in the Arabidopsis root mycobiome.</title>
        <authorList>
            <person name="Mesny F."/>
            <person name="Miyauchi S."/>
            <person name="Thiergart T."/>
            <person name="Pickel B."/>
            <person name="Atanasova L."/>
            <person name="Karlsson M."/>
            <person name="Huettel B."/>
            <person name="Barry K.W."/>
            <person name="Haridas S."/>
            <person name="Chen C."/>
            <person name="Bauer D."/>
            <person name="Andreopoulos W."/>
            <person name="Pangilinan J."/>
            <person name="LaButti K."/>
            <person name="Riley R."/>
            <person name="Lipzen A."/>
            <person name="Clum A."/>
            <person name="Drula E."/>
            <person name="Henrissat B."/>
            <person name="Kohler A."/>
            <person name="Grigoriev I.V."/>
            <person name="Martin F.M."/>
            <person name="Hacquard S."/>
        </authorList>
    </citation>
    <scope>NUCLEOTIDE SEQUENCE</scope>
    <source>
        <strain evidence="3">MPI-SDFR-AT-0068</strain>
    </source>
</reference>
<dbReference type="OrthoDB" id="4525710at2759"/>
<name>A0A8K0WB22_9HYPO</name>
<keyword evidence="1" id="KW-0539">Nucleus</keyword>
<accession>A0A8K0WB22</accession>
<dbReference type="CDD" id="cd00067">
    <property type="entry name" value="GAL4"/>
    <property type="match status" value="1"/>
</dbReference>
<dbReference type="Proteomes" id="UP000813427">
    <property type="component" value="Unassembled WGS sequence"/>
</dbReference>
<dbReference type="Gene3D" id="4.10.240.10">
    <property type="entry name" value="Zn(2)-C6 fungal-type DNA-binding domain"/>
    <property type="match status" value="1"/>
</dbReference>
<evidence type="ECO:0000259" key="2">
    <source>
        <dbReference type="PROSITE" id="PS50048"/>
    </source>
</evidence>
<dbReference type="GO" id="GO:0000976">
    <property type="term" value="F:transcription cis-regulatory region binding"/>
    <property type="evidence" value="ECO:0007669"/>
    <property type="project" value="TreeGrafter"/>
</dbReference>
<proteinExistence type="predicted"/>
<comment type="caution">
    <text evidence="3">The sequence shown here is derived from an EMBL/GenBank/DDBJ whole genome shotgun (WGS) entry which is preliminary data.</text>
</comment>
<keyword evidence="4" id="KW-1185">Reference proteome</keyword>
<dbReference type="PROSITE" id="PS50048">
    <property type="entry name" value="ZN2_CY6_FUNGAL_2"/>
    <property type="match status" value="1"/>
</dbReference>
<dbReference type="SUPFAM" id="SSF57701">
    <property type="entry name" value="Zn2/Cys6 DNA-binding domain"/>
    <property type="match status" value="1"/>
</dbReference>
<dbReference type="PANTHER" id="PTHR37534:SF2">
    <property type="entry name" value="N-ACETYLTRANSFERASE DOMAIN-CONTAINING PROTEIN"/>
    <property type="match status" value="1"/>
</dbReference>
<dbReference type="GO" id="GO:0005634">
    <property type="term" value="C:nucleus"/>
    <property type="evidence" value="ECO:0007669"/>
    <property type="project" value="TreeGrafter"/>
</dbReference>
<dbReference type="EMBL" id="JAGPXF010000004">
    <property type="protein sequence ID" value="KAH7245704.1"/>
    <property type="molecule type" value="Genomic_DNA"/>
</dbReference>
<evidence type="ECO:0000313" key="4">
    <source>
        <dbReference type="Proteomes" id="UP000813427"/>
    </source>
</evidence>
<feature type="domain" description="Zn(2)-C6 fungal-type" evidence="2">
    <location>
        <begin position="10"/>
        <end position="37"/>
    </location>
</feature>
<evidence type="ECO:0000256" key="1">
    <source>
        <dbReference type="ARBA" id="ARBA00023242"/>
    </source>
</evidence>
<dbReference type="GO" id="GO:0008270">
    <property type="term" value="F:zinc ion binding"/>
    <property type="evidence" value="ECO:0007669"/>
    <property type="project" value="InterPro"/>
</dbReference>